<dbReference type="GeneID" id="105847859"/>
<dbReference type="Proteomes" id="UP001652625">
    <property type="component" value="Chromosome 01"/>
</dbReference>
<keyword evidence="1" id="KW-0812">Transmembrane</keyword>
<name>A0ABM4B315_HYDVU</name>
<proteinExistence type="predicted"/>
<feature type="chain" id="PRO_5047474389" evidence="2">
    <location>
        <begin position="25"/>
        <end position="194"/>
    </location>
</feature>
<dbReference type="RefSeq" id="XP_065643198.1">
    <property type="nucleotide sequence ID" value="XM_065787126.1"/>
</dbReference>
<feature type="transmembrane region" description="Helical" evidence="1">
    <location>
        <begin position="93"/>
        <end position="116"/>
    </location>
</feature>
<feature type="transmembrane region" description="Helical" evidence="1">
    <location>
        <begin position="136"/>
        <end position="164"/>
    </location>
</feature>
<keyword evidence="3" id="KW-1185">Reference proteome</keyword>
<evidence type="ECO:0000313" key="3">
    <source>
        <dbReference type="Proteomes" id="UP001652625"/>
    </source>
</evidence>
<reference evidence="4" key="2">
    <citation type="submission" date="2025-08" db="UniProtKB">
        <authorList>
            <consortium name="RefSeq"/>
        </authorList>
    </citation>
    <scope>IDENTIFICATION</scope>
</reference>
<reference evidence="3" key="1">
    <citation type="submission" date="2025-05" db="UniProtKB">
        <authorList>
            <consortium name="RefSeq"/>
        </authorList>
    </citation>
    <scope>NUCLEOTIDE SEQUENCE [LARGE SCALE GENOMIC DNA]</scope>
</reference>
<keyword evidence="1" id="KW-1133">Transmembrane helix</keyword>
<feature type="transmembrane region" description="Helical" evidence="1">
    <location>
        <begin position="62"/>
        <end position="86"/>
    </location>
</feature>
<accession>A0ABM4B315</accession>
<evidence type="ECO:0000256" key="2">
    <source>
        <dbReference type="SAM" id="SignalP"/>
    </source>
</evidence>
<evidence type="ECO:0000256" key="1">
    <source>
        <dbReference type="SAM" id="Phobius"/>
    </source>
</evidence>
<gene>
    <name evidence="4" type="primary">LOC105847859</name>
</gene>
<organism evidence="3 4">
    <name type="scientific">Hydra vulgaris</name>
    <name type="common">Hydra</name>
    <name type="synonym">Hydra attenuata</name>
    <dbReference type="NCBI Taxonomy" id="6087"/>
    <lineage>
        <taxon>Eukaryota</taxon>
        <taxon>Metazoa</taxon>
        <taxon>Cnidaria</taxon>
        <taxon>Hydrozoa</taxon>
        <taxon>Hydroidolina</taxon>
        <taxon>Anthoathecata</taxon>
        <taxon>Aplanulata</taxon>
        <taxon>Hydridae</taxon>
        <taxon>Hydra</taxon>
    </lineage>
</organism>
<keyword evidence="2" id="KW-0732">Signal</keyword>
<protein>
    <submittedName>
        <fullName evidence="4">Uncharacterized protein LOC105847859 isoform X2</fullName>
    </submittedName>
</protein>
<feature type="signal peptide" evidence="2">
    <location>
        <begin position="1"/>
        <end position="24"/>
    </location>
</feature>
<sequence length="194" mass="22008">MNYRSVLVCLVFSLTFITLTLFNASLLCNNEWSNLIEKENRDKDVSPLIEHSDIDNKAGFDALWILFIVNRISFCLFFIMVLVFIFNSHVRWIFSLTLLSMVISCVLMAFLSIVVHLRIHRNIESALGTSFVNKDISLYITCCALITGLLSLFLAFIFMAHGVVQPGATKPKDKCNLSEISVLYDKGKCQDLLI</sequence>
<keyword evidence="1" id="KW-0472">Membrane</keyword>
<evidence type="ECO:0000313" key="4">
    <source>
        <dbReference type="RefSeq" id="XP_065643198.1"/>
    </source>
</evidence>